<dbReference type="PANTHER" id="PTHR38686:SF1">
    <property type="entry name" value="APOLIPOPROTEIN N-ACYLTRANSFERASE"/>
    <property type="match status" value="1"/>
</dbReference>
<dbReference type="Pfam" id="PF00795">
    <property type="entry name" value="CN_hydrolase"/>
    <property type="match status" value="1"/>
</dbReference>
<comment type="caution">
    <text evidence="11">The sequence shown here is derived from an EMBL/GenBank/DDBJ whole genome shotgun (WGS) entry which is preliminary data.</text>
</comment>
<dbReference type="CDD" id="cd07571">
    <property type="entry name" value="ALP_N-acyl_transferase"/>
    <property type="match status" value="1"/>
</dbReference>
<evidence type="ECO:0000256" key="4">
    <source>
        <dbReference type="ARBA" id="ARBA00022679"/>
    </source>
</evidence>
<dbReference type="PANTHER" id="PTHR38686">
    <property type="entry name" value="APOLIPOPROTEIN N-ACYLTRANSFERASE"/>
    <property type="match status" value="1"/>
</dbReference>
<evidence type="ECO:0000256" key="6">
    <source>
        <dbReference type="ARBA" id="ARBA00022989"/>
    </source>
</evidence>
<dbReference type="InterPro" id="IPR004563">
    <property type="entry name" value="Apolipo_AcylTrfase"/>
</dbReference>
<dbReference type="RefSeq" id="WP_209737266.1">
    <property type="nucleotide sequence ID" value="NZ_CP072611.1"/>
</dbReference>
<evidence type="ECO:0000256" key="9">
    <source>
        <dbReference type="HAMAP-Rule" id="MF_01148"/>
    </source>
</evidence>
<protein>
    <recommendedName>
        <fullName evidence="9">Apolipoprotein N-acyltransferase</fullName>
        <shortName evidence="9">ALP N-acyltransferase</shortName>
        <ecNumber evidence="9">2.3.1.269</ecNumber>
    </recommendedName>
</protein>
<keyword evidence="3 9" id="KW-1003">Cell membrane</keyword>
<dbReference type="PROSITE" id="PS50263">
    <property type="entry name" value="CN_HYDROLASE"/>
    <property type="match status" value="1"/>
</dbReference>
<evidence type="ECO:0000313" key="11">
    <source>
        <dbReference type="EMBL" id="MFD2238806.1"/>
    </source>
</evidence>
<dbReference type="Proteomes" id="UP001597371">
    <property type="component" value="Unassembled WGS sequence"/>
</dbReference>
<evidence type="ECO:0000256" key="8">
    <source>
        <dbReference type="ARBA" id="ARBA00023315"/>
    </source>
</evidence>
<feature type="transmembrane region" description="Helical" evidence="9">
    <location>
        <begin position="136"/>
        <end position="159"/>
    </location>
</feature>
<sequence>MQRIAGTIMLLDGWRRALVAFLAGALATLALAPYDFPFVGFLSFPLLVWLIDGAAGEPGRGFLRRLMPAFRIGWCFGFGYFVAGLWWLGAAILVDAEAFLWALPFAVLGLPAVLAIYHGLACALARALWSDGALRLLALAACLALFEYLRGILFTGFPWNEIGMMAASTPLLMQSLSLVGLHGLTLAAILVFSLPALLAGPAPLRGPVLALGLVLAAGHLGFGAWTMGREAPGFAQDVRLRIVQPNILQSQKWDAEEAERIFARHLELSAEGRGGEGGQTLVIWPESAFPFILTDSPAGVARLAETLQPGETLLAGAARVEETGTAQGRLYYNSLLVIDEDGTIADARDKRHLVPFGEYLPFQERLEALGIEQLTQLPGGFTPGTVSAPVEVAGTSFLPLICYEIIFQDEIALGDGARPAFLLNVTNDAWYGTTPGPYQHLAHAQASAVAFGLPLVRAANTGISVVTDARGRPVAGLGLGQGGTVAAALPLAGAPTLFSRAGNVPFIAMLGIFIIGAILPQLSRRFG</sequence>
<gene>
    <name evidence="9 11" type="primary">lnt</name>
    <name evidence="11" type="ORF">ACFSKQ_15230</name>
</gene>
<evidence type="ECO:0000256" key="7">
    <source>
        <dbReference type="ARBA" id="ARBA00023136"/>
    </source>
</evidence>
<evidence type="ECO:0000256" key="5">
    <source>
        <dbReference type="ARBA" id="ARBA00022692"/>
    </source>
</evidence>
<reference evidence="12" key="1">
    <citation type="journal article" date="2019" name="Int. J. Syst. Evol. Microbiol.">
        <title>The Global Catalogue of Microorganisms (GCM) 10K type strain sequencing project: providing services to taxonomists for standard genome sequencing and annotation.</title>
        <authorList>
            <consortium name="The Broad Institute Genomics Platform"/>
            <consortium name="The Broad Institute Genome Sequencing Center for Infectious Disease"/>
            <person name="Wu L."/>
            <person name="Ma J."/>
        </authorList>
    </citation>
    <scope>NUCLEOTIDE SEQUENCE [LARGE SCALE GENOMIC DNA]</scope>
    <source>
        <strain evidence="12">ZS-35-S2</strain>
    </source>
</reference>
<dbReference type="Gene3D" id="3.60.110.10">
    <property type="entry name" value="Carbon-nitrogen hydrolase"/>
    <property type="match status" value="1"/>
</dbReference>
<dbReference type="SUPFAM" id="SSF56317">
    <property type="entry name" value="Carbon-nitrogen hydrolase"/>
    <property type="match status" value="1"/>
</dbReference>
<dbReference type="EC" id="2.3.1.269" evidence="9"/>
<keyword evidence="8 9" id="KW-0012">Acyltransferase</keyword>
<feature type="transmembrane region" description="Helical" evidence="9">
    <location>
        <begin position="99"/>
        <end position="124"/>
    </location>
</feature>
<feature type="transmembrane region" description="Helical" evidence="9">
    <location>
        <begin position="208"/>
        <end position="228"/>
    </location>
</feature>
<comment type="pathway">
    <text evidence="9">Protein modification; lipoprotein biosynthesis (N-acyl transfer).</text>
</comment>
<comment type="subcellular location">
    <subcellularLocation>
        <location evidence="1 9">Cell membrane</location>
        <topology evidence="1 9">Multi-pass membrane protein</topology>
    </subcellularLocation>
</comment>
<dbReference type="GO" id="GO:0016746">
    <property type="term" value="F:acyltransferase activity"/>
    <property type="evidence" value="ECO:0007669"/>
    <property type="project" value="UniProtKB-KW"/>
</dbReference>
<feature type="transmembrane region" description="Helical" evidence="9">
    <location>
        <begin position="504"/>
        <end position="522"/>
    </location>
</feature>
<keyword evidence="12" id="KW-1185">Reference proteome</keyword>
<dbReference type="HAMAP" id="MF_01148">
    <property type="entry name" value="Lnt"/>
    <property type="match status" value="1"/>
</dbReference>
<evidence type="ECO:0000259" key="10">
    <source>
        <dbReference type="PROSITE" id="PS50263"/>
    </source>
</evidence>
<keyword evidence="5 9" id="KW-0812">Transmembrane</keyword>
<dbReference type="InterPro" id="IPR003010">
    <property type="entry name" value="C-N_Hydrolase"/>
</dbReference>
<evidence type="ECO:0000256" key="3">
    <source>
        <dbReference type="ARBA" id="ARBA00022475"/>
    </source>
</evidence>
<accession>A0ABW5CR61</accession>
<evidence type="ECO:0000313" key="12">
    <source>
        <dbReference type="Proteomes" id="UP001597371"/>
    </source>
</evidence>
<comment type="function">
    <text evidence="9">Catalyzes the phospholipid dependent N-acylation of the N-terminal cysteine of apolipoprotein, the last step in lipoprotein maturation.</text>
</comment>
<feature type="transmembrane region" description="Helical" evidence="9">
    <location>
        <begin position="68"/>
        <end position="93"/>
    </location>
</feature>
<comment type="similarity">
    <text evidence="2 9">Belongs to the CN hydrolase family. Apolipoprotein N-acyltransferase subfamily.</text>
</comment>
<proteinExistence type="inferred from homology"/>
<evidence type="ECO:0000256" key="1">
    <source>
        <dbReference type="ARBA" id="ARBA00004651"/>
    </source>
</evidence>
<dbReference type="InterPro" id="IPR045378">
    <property type="entry name" value="LNT_N"/>
</dbReference>
<evidence type="ECO:0000256" key="2">
    <source>
        <dbReference type="ARBA" id="ARBA00010065"/>
    </source>
</evidence>
<keyword evidence="7 9" id="KW-0472">Membrane</keyword>
<dbReference type="InterPro" id="IPR036526">
    <property type="entry name" value="C-N_Hydrolase_sf"/>
</dbReference>
<dbReference type="NCBIfam" id="TIGR00546">
    <property type="entry name" value="lnt"/>
    <property type="match status" value="1"/>
</dbReference>
<comment type="catalytic activity">
    <reaction evidence="9">
        <text>N-terminal S-1,2-diacyl-sn-glyceryl-L-cysteinyl-[lipoprotein] + a glycerophospholipid = N-acyl-S-1,2-diacyl-sn-glyceryl-L-cysteinyl-[lipoprotein] + a 2-acyl-sn-glycero-3-phospholipid + H(+)</text>
        <dbReference type="Rhea" id="RHEA:48228"/>
        <dbReference type="Rhea" id="RHEA-COMP:14681"/>
        <dbReference type="Rhea" id="RHEA-COMP:14684"/>
        <dbReference type="ChEBI" id="CHEBI:15378"/>
        <dbReference type="ChEBI" id="CHEBI:136912"/>
        <dbReference type="ChEBI" id="CHEBI:140656"/>
        <dbReference type="ChEBI" id="CHEBI:140657"/>
        <dbReference type="ChEBI" id="CHEBI:140660"/>
        <dbReference type="EC" id="2.3.1.269"/>
    </reaction>
</comment>
<dbReference type="Pfam" id="PF20154">
    <property type="entry name" value="LNT_N"/>
    <property type="match status" value="1"/>
</dbReference>
<feature type="transmembrane region" description="Helical" evidence="9">
    <location>
        <begin position="38"/>
        <end position="56"/>
    </location>
</feature>
<name>A0ABW5CR61_9HYPH</name>
<keyword evidence="6 9" id="KW-1133">Transmembrane helix</keyword>
<dbReference type="EMBL" id="JBHUIJ010000022">
    <property type="protein sequence ID" value="MFD2238806.1"/>
    <property type="molecule type" value="Genomic_DNA"/>
</dbReference>
<feature type="transmembrane region" description="Helical" evidence="9">
    <location>
        <begin position="179"/>
        <end position="199"/>
    </location>
</feature>
<feature type="transmembrane region" description="Helical" evidence="9">
    <location>
        <begin position="13"/>
        <end position="32"/>
    </location>
</feature>
<keyword evidence="4 9" id="KW-0808">Transferase</keyword>
<organism evidence="11 12">
    <name type="scientific">Aureimonas populi</name>
    <dbReference type="NCBI Taxonomy" id="1701758"/>
    <lineage>
        <taxon>Bacteria</taxon>
        <taxon>Pseudomonadati</taxon>
        <taxon>Pseudomonadota</taxon>
        <taxon>Alphaproteobacteria</taxon>
        <taxon>Hyphomicrobiales</taxon>
        <taxon>Aurantimonadaceae</taxon>
        <taxon>Aureimonas</taxon>
    </lineage>
</organism>
<feature type="domain" description="CN hydrolase" evidence="10">
    <location>
        <begin position="243"/>
        <end position="491"/>
    </location>
</feature>